<dbReference type="InterPro" id="IPR005561">
    <property type="entry name" value="ANTAR"/>
</dbReference>
<dbReference type="RefSeq" id="WP_406602121.1">
    <property type="nucleotide sequence ID" value="NZ_JAXAVV010000100.1"/>
</dbReference>
<dbReference type="Proteomes" id="UP001271792">
    <property type="component" value="Unassembled WGS sequence"/>
</dbReference>
<comment type="caution">
    <text evidence="2">The sequence shown here is derived from an EMBL/GenBank/DDBJ whole genome shotgun (WGS) entry which is preliminary data.</text>
</comment>
<dbReference type="InterPro" id="IPR029016">
    <property type="entry name" value="GAF-like_dom_sf"/>
</dbReference>
<accession>A0ABU4U890</accession>
<feature type="non-terminal residue" evidence="2">
    <location>
        <position position="148"/>
    </location>
</feature>
<organism evidence="2 3">
    <name type="scientific">Lentzea kristufekii</name>
    <dbReference type="NCBI Taxonomy" id="3095430"/>
    <lineage>
        <taxon>Bacteria</taxon>
        <taxon>Bacillati</taxon>
        <taxon>Actinomycetota</taxon>
        <taxon>Actinomycetes</taxon>
        <taxon>Pseudonocardiales</taxon>
        <taxon>Pseudonocardiaceae</taxon>
        <taxon>Lentzea</taxon>
    </lineage>
</organism>
<gene>
    <name evidence="2" type="ORF">SK571_46265</name>
</gene>
<dbReference type="EMBL" id="JAXAVV010000100">
    <property type="protein sequence ID" value="MDX8056814.1"/>
    <property type="molecule type" value="Genomic_DNA"/>
</dbReference>
<dbReference type="SUPFAM" id="SSF55781">
    <property type="entry name" value="GAF domain-like"/>
    <property type="match status" value="1"/>
</dbReference>
<sequence>NLEDASGRWPAFTRAALGAGFRAVHAVPMRLAGDAVGGLNVFYASVTPWQEWQQRLGQVLADLTVLGLSQDDDPARTHRLAEQTLTTLNDRVMLAHATGMVAGTLDTSTDEARRLLFGYATAQRSTVRDVAHRLTSGNLEAAALQDTA</sequence>
<feature type="domain" description="ANTAR" evidence="1">
    <location>
        <begin position="83"/>
        <end position="134"/>
    </location>
</feature>
<evidence type="ECO:0000259" key="1">
    <source>
        <dbReference type="Pfam" id="PF03861"/>
    </source>
</evidence>
<reference evidence="2 3" key="1">
    <citation type="submission" date="2023-11" db="EMBL/GenBank/DDBJ databases">
        <title>Lentzea sokolovensis, sp. nov., Lentzea kristufkii, sp. nov., and Lentzea miocenensis, sp. nov., rare actinobacteria from Sokolov Coal Basin, Miocene lacustrine sediment, Czech Republic.</title>
        <authorList>
            <person name="Lara A."/>
            <person name="Kotroba L."/>
            <person name="Nouioui I."/>
            <person name="Neumann-Schaal M."/>
            <person name="Mast Y."/>
            <person name="Chronakova A."/>
        </authorList>
    </citation>
    <scope>NUCLEOTIDE SEQUENCE [LARGE SCALE GENOMIC DNA]</scope>
    <source>
        <strain evidence="2 3">BCCO 10_0798</strain>
    </source>
</reference>
<proteinExistence type="predicted"/>
<evidence type="ECO:0000313" key="3">
    <source>
        <dbReference type="Proteomes" id="UP001271792"/>
    </source>
</evidence>
<protein>
    <submittedName>
        <fullName evidence="2">GAF domain-containing protein</fullName>
    </submittedName>
</protein>
<dbReference type="Pfam" id="PF03861">
    <property type="entry name" value="ANTAR"/>
    <property type="match status" value="1"/>
</dbReference>
<keyword evidence="3" id="KW-1185">Reference proteome</keyword>
<name>A0ABU4U890_9PSEU</name>
<evidence type="ECO:0000313" key="2">
    <source>
        <dbReference type="EMBL" id="MDX8056814.1"/>
    </source>
</evidence>
<dbReference type="Gene3D" id="3.30.450.40">
    <property type="match status" value="1"/>
</dbReference>
<feature type="non-terminal residue" evidence="2">
    <location>
        <position position="1"/>
    </location>
</feature>